<sequence>MSEPVVLITGGARRIGAATARGLHAKGWRVIVHYRSSSRAAEQLIGELNQQRANSARALAADLTQLDDVGSLAHAAINEWGQLDALINNASTFYPTPIGSATEQQWDDLIGSNLKAPFFLAQHLCEALTKTSGAIINIADIHADRPLSEHSLYCIAKAGNVMLTKSLARELAPGVRVNGVAPGAIMWPEDSAELSDTAKAAIVDKIALKRAGAADDIARTIDFLLNDAPYITGQIIAVDGGRTLSN</sequence>
<dbReference type="EMBL" id="JBHRTL010000031">
    <property type="protein sequence ID" value="MFC3156739.1"/>
    <property type="molecule type" value="Genomic_DNA"/>
</dbReference>
<dbReference type="RefSeq" id="WP_382418109.1">
    <property type="nucleotide sequence ID" value="NZ_AP031500.1"/>
</dbReference>
<dbReference type="NCBIfam" id="NF006598">
    <property type="entry name" value="PRK09135.1"/>
    <property type="match status" value="1"/>
</dbReference>
<dbReference type="PRINTS" id="PR00081">
    <property type="entry name" value="GDHRDH"/>
</dbReference>
<gene>
    <name evidence="3" type="ORF">ACFOEB_16130</name>
</gene>
<accession>A0ABV7HSE5</accession>
<dbReference type="EC" id="1.5.1.33" evidence="3"/>
<protein>
    <submittedName>
        <fullName evidence="3">Pteridine reductase</fullName>
        <ecNumber evidence="3">1.5.1.33</ecNumber>
    </submittedName>
</protein>
<reference evidence="4" key="1">
    <citation type="journal article" date="2019" name="Int. J. Syst. Evol. Microbiol.">
        <title>The Global Catalogue of Microorganisms (GCM) 10K type strain sequencing project: providing services to taxonomists for standard genome sequencing and annotation.</title>
        <authorList>
            <consortium name="The Broad Institute Genomics Platform"/>
            <consortium name="The Broad Institute Genome Sequencing Center for Infectious Disease"/>
            <person name="Wu L."/>
            <person name="Ma J."/>
        </authorList>
    </citation>
    <scope>NUCLEOTIDE SEQUENCE [LARGE SCALE GENOMIC DNA]</scope>
    <source>
        <strain evidence="4">KCTC 52141</strain>
    </source>
</reference>
<evidence type="ECO:0000256" key="2">
    <source>
        <dbReference type="ARBA" id="ARBA00023002"/>
    </source>
</evidence>
<proteinExistence type="inferred from homology"/>
<dbReference type="PANTHER" id="PTHR43639:SF1">
    <property type="entry name" value="SHORT-CHAIN DEHYDROGENASE_REDUCTASE FAMILY PROTEIN"/>
    <property type="match status" value="1"/>
</dbReference>
<name>A0ABV7HSE5_9GAMM</name>
<dbReference type="PANTHER" id="PTHR43639">
    <property type="entry name" value="OXIDOREDUCTASE, SHORT-CHAIN DEHYDROGENASE/REDUCTASE FAMILY (AFU_ORTHOLOGUE AFUA_5G02870)"/>
    <property type="match status" value="1"/>
</dbReference>
<dbReference type="Proteomes" id="UP001595548">
    <property type="component" value="Unassembled WGS sequence"/>
</dbReference>
<dbReference type="PRINTS" id="PR00080">
    <property type="entry name" value="SDRFAMILY"/>
</dbReference>
<keyword evidence="4" id="KW-1185">Reference proteome</keyword>
<comment type="similarity">
    <text evidence="1">Belongs to the short-chain dehydrogenases/reductases (SDR) family.</text>
</comment>
<dbReference type="Gene3D" id="3.40.50.720">
    <property type="entry name" value="NAD(P)-binding Rossmann-like Domain"/>
    <property type="match status" value="1"/>
</dbReference>
<dbReference type="SUPFAM" id="SSF51735">
    <property type="entry name" value="NAD(P)-binding Rossmann-fold domains"/>
    <property type="match status" value="1"/>
</dbReference>
<dbReference type="Pfam" id="PF13561">
    <property type="entry name" value="adh_short_C2"/>
    <property type="match status" value="1"/>
</dbReference>
<dbReference type="InterPro" id="IPR002347">
    <property type="entry name" value="SDR_fam"/>
</dbReference>
<organism evidence="3 4">
    <name type="scientific">Gilvimarinus japonicus</name>
    <dbReference type="NCBI Taxonomy" id="1796469"/>
    <lineage>
        <taxon>Bacteria</taxon>
        <taxon>Pseudomonadati</taxon>
        <taxon>Pseudomonadota</taxon>
        <taxon>Gammaproteobacteria</taxon>
        <taxon>Cellvibrionales</taxon>
        <taxon>Cellvibrionaceae</taxon>
        <taxon>Gilvimarinus</taxon>
    </lineage>
</organism>
<dbReference type="GO" id="GO:0047040">
    <property type="term" value="F:pteridine reductase activity"/>
    <property type="evidence" value="ECO:0007669"/>
    <property type="project" value="UniProtKB-EC"/>
</dbReference>
<dbReference type="InterPro" id="IPR036291">
    <property type="entry name" value="NAD(P)-bd_dom_sf"/>
</dbReference>
<comment type="caution">
    <text evidence="3">The sequence shown here is derived from an EMBL/GenBank/DDBJ whole genome shotgun (WGS) entry which is preliminary data.</text>
</comment>
<keyword evidence="2 3" id="KW-0560">Oxidoreductase</keyword>
<evidence type="ECO:0000313" key="4">
    <source>
        <dbReference type="Proteomes" id="UP001595548"/>
    </source>
</evidence>
<evidence type="ECO:0000256" key="1">
    <source>
        <dbReference type="ARBA" id="ARBA00006484"/>
    </source>
</evidence>
<evidence type="ECO:0000313" key="3">
    <source>
        <dbReference type="EMBL" id="MFC3156739.1"/>
    </source>
</evidence>